<name>A0A0W0R4C6_9GAMM</name>
<dbReference type="PATRIC" id="fig|45056.6.peg.574"/>
<reference evidence="1 2" key="1">
    <citation type="submission" date="2015-11" db="EMBL/GenBank/DDBJ databases">
        <title>Identification of large and diverse effector repertoires of 38 Legionella species.</title>
        <authorList>
            <person name="Burstein D."/>
            <person name="Amaro F."/>
            <person name="Zusman T."/>
            <person name="Lifshitz Z."/>
            <person name="Cohen O."/>
            <person name="Gilbert J.A."/>
            <person name="Pupko T."/>
            <person name="Shuman H.A."/>
            <person name="Segal G."/>
        </authorList>
    </citation>
    <scope>NUCLEOTIDE SEQUENCE [LARGE SCALE GENOMIC DNA]</scope>
    <source>
        <strain evidence="1 2">1762-AUS-E</strain>
    </source>
</reference>
<accession>A0A0W0R4C6</accession>
<keyword evidence="2" id="KW-1185">Reference proteome</keyword>
<dbReference type="AlphaFoldDB" id="A0A0W0R4C6"/>
<dbReference type="OrthoDB" id="5641564at2"/>
<dbReference type="EMBL" id="LNKA01000001">
    <property type="protein sequence ID" value="KTC65895.1"/>
    <property type="molecule type" value="Genomic_DNA"/>
</dbReference>
<protein>
    <submittedName>
        <fullName evidence="1">Uncharacterized protein</fullName>
    </submittedName>
</protein>
<sequence>MSRKIGIAFICFLVLTTKAFSMERHVFTLGTGIEYDLPAKDPQLFSNFLPWEIRAECRIITEESDVGLKIIPLNNKGCSLDGAPLTAEGRLLHVNDGSTFLITAKRGVHVEITNQGEKLMKVRCSTV</sequence>
<evidence type="ECO:0000313" key="1">
    <source>
        <dbReference type="EMBL" id="KTC65895.1"/>
    </source>
</evidence>
<gene>
    <name evidence="1" type="ORF">Lade_0553</name>
</gene>
<evidence type="ECO:0000313" key="2">
    <source>
        <dbReference type="Proteomes" id="UP000054859"/>
    </source>
</evidence>
<dbReference type="STRING" id="45056.Lade_0553"/>
<dbReference type="RefSeq" id="WP_058461618.1">
    <property type="nucleotide sequence ID" value="NZ_CAAAHS010000004.1"/>
</dbReference>
<organism evidence="1 2">
    <name type="scientific">Legionella adelaidensis</name>
    <dbReference type="NCBI Taxonomy" id="45056"/>
    <lineage>
        <taxon>Bacteria</taxon>
        <taxon>Pseudomonadati</taxon>
        <taxon>Pseudomonadota</taxon>
        <taxon>Gammaproteobacteria</taxon>
        <taxon>Legionellales</taxon>
        <taxon>Legionellaceae</taxon>
        <taxon>Legionella</taxon>
    </lineage>
</organism>
<proteinExistence type="predicted"/>
<dbReference type="Proteomes" id="UP000054859">
    <property type="component" value="Unassembled WGS sequence"/>
</dbReference>
<comment type="caution">
    <text evidence="1">The sequence shown here is derived from an EMBL/GenBank/DDBJ whole genome shotgun (WGS) entry which is preliminary data.</text>
</comment>